<dbReference type="SUPFAM" id="SSF54427">
    <property type="entry name" value="NTF2-like"/>
    <property type="match status" value="1"/>
</dbReference>
<dbReference type="InterPro" id="IPR037401">
    <property type="entry name" value="SnoaL-like"/>
</dbReference>
<evidence type="ECO:0000313" key="2">
    <source>
        <dbReference type="EMBL" id="SMD24077.1"/>
    </source>
</evidence>
<gene>
    <name evidence="2" type="ORF">SAMN05661093_08328</name>
</gene>
<keyword evidence="2" id="KW-0413">Isomerase</keyword>
<dbReference type="AlphaFoldDB" id="A0A1Y5Y4J9"/>
<evidence type="ECO:0000313" key="3">
    <source>
        <dbReference type="Proteomes" id="UP000192674"/>
    </source>
</evidence>
<dbReference type="EMBL" id="FWXV01000010">
    <property type="protein sequence ID" value="SMD24077.1"/>
    <property type="molecule type" value="Genomic_DNA"/>
</dbReference>
<dbReference type="Proteomes" id="UP000192674">
    <property type="component" value="Unassembled WGS sequence"/>
</dbReference>
<dbReference type="InterPro" id="IPR032710">
    <property type="entry name" value="NTF2-like_dom_sf"/>
</dbReference>
<accession>A0A1Y5Y4J9</accession>
<name>A0A1Y5Y4J9_KIBAR</name>
<protein>
    <submittedName>
        <fullName evidence="2">Ketosteroid isomerase homolog</fullName>
    </submittedName>
</protein>
<sequence>MTSQDETRIRQITADMQAAMTAGDAEAIVGQYAPQIVKYDLAPPLRNVAPLDADKLRQWFATFDGPVDYEIRDLEVVAGQDVAYTHSLHRLSAVPLGSTERFDLWFRVTVCLRKIDGDWRVTHEHSSTPFYMDGSFGAALDLQP</sequence>
<evidence type="ECO:0000259" key="1">
    <source>
        <dbReference type="Pfam" id="PF13474"/>
    </source>
</evidence>
<dbReference type="GO" id="GO:0016853">
    <property type="term" value="F:isomerase activity"/>
    <property type="evidence" value="ECO:0007669"/>
    <property type="project" value="UniProtKB-KW"/>
</dbReference>
<keyword evidence="3" id="KW-1185">Reference proteome</keyword>
<proteinExistence type="predicted"/>
<organism evidence="2 3">
    <name type="scientific">Kibdelosporangium aridum</name>
    <dbReference type="NCBI Taxonomy" id="2030"/>
    <lineage>
        <taxon>Bacteria</taxon>
        <taxon>Bacillati</taxon>
        <taxon>Actinomycetota</taxon>
        <taxon>Actinomycetes</taxon>
        <taxon>Pseudonocardiales</taxon>
        <taxon>Pseudonocardiaceae</taxon>
        <taxon>Kibdelosporangium</taxon>
    </lineage>
</organism>
<feature type="domain" description="SnoaL-like" evidence="1">
    <location>
        <begin position="9"/>
        <end position="130"/>
    </location>
</feature>
<reference evidence="2 3" key="1">
    <citation type="submission" date="2017-04" db="EMBL/GenBank/DDBJ databases">
        <authorList>
            <person name="Afonso C.L."/>
            <person name="Miller P.J."/>
            <person name="Scott M.A."/>
            <person name="Spackman E."/>
            <person name="Goraichik I."/>
            <person name="Dimitrov K.M."/>
            <person name="Suarez D.L."/>
            <person name="Swayne D.E."/>
        </authorList>
    </citation>
    <scope>NUCLEOTIDE SEQUENCE [LARGE SCALE GENOMIC DNA]</scope>
    <source>
        <strain evidence="2 3">DSM 43828</strain>
    </source>
</reference>
<dbReference type="RefSeq" id="WP_033389303.1">
    <property type="nucleotide sequence ID" value="NZ_FWXV01000010.1"/>
</dbReference>
<dbReference type="Pfam" id="PF13474">
    <property type="entry name" value="SnoaL_3"/>
    <property type="match status" value="1"/>
</dbReference>
<dbReference type="OrthoDB" id="9812295at2"/>
<dbReference type="Gene3D" id="3.10.450.50">
    <property type="match status" value="1"/>
</dbReference>